<evidence type="ECO:0000256" key="10">
    <source>
        <dbReference type="ARBA" id="ARBA00022989"/>
    </source>
</evidence>
<protein>
    <recommendedName>
        <fullName evidence="3">RING-type E3 ubiquitin transferase</fullName>
        <ecNumber evidence="3">2.3.2.27</ecNumber>
    </recommendedName>
</protein>
<feature type="transmembrane region" description="Helical" evidence="14">
    <location>
        <begin position="81"/>
        <end position="101"/>
    </location>
</feature>
<proteinExistence type="predicted"/>
<evidence type="ECO:0000256" key="3">
    <source>
        <dbReference type="ARBA" id="ARBA00012483"/>
    </source>
</evidence>
<keyword evidence="4" id="KW-0808">Transferase</keyword>
<dbReference type="EC" id="2.3.2.27" evidence="3"/>
<reference evidence="16 17" key="1">
    <citation type="journal article" date="2023" name="G3 (Bethesda)">
        <title>A chromosome-length genome assembly and annotation of blackberry (Rubus argutus, cv. 'Hillquist').</title>
        <authorList>
            <person name="Bruna T."/>
            <person name="Aryal R."/>
            <person name="Dudchenko O."/>
            <person name="Sargent D.J."/>
            <person name="Mead D."/>
            <person name="Buti M."/>
            <person name="Cavallini A."/>
            <person name="Hytonen T."/>
            <person name="Andres J."/>
            <person name="Pham M."/>
            <person name="Weisz D."/>
            <person name="Mascagni F."/>
            <person name="Usai G."/>
            <person name="Natali L."/>
            <person name="Bassil N."/>
            <person name="Fernandez G.E."/>
            <person name="Lomsadze A."/>
            <person name="Armour M."/>
            <person name="Olukolu B."/>
            <person name="Poorten T."/>
            <person name="Britton C."/>
            <person name="Davik J."/>
            <person name="Ashrafi H."/>
            <person name="Aiden E.L."/>
            <person name="Borodovsky M."/>
            <person name="Worthington M."/>
        </authorList>
    </citation>
    <scope>NUCLEOTIDE SEQUENCE [LARGE SCALE GENOMIC DNA]</scope>
    <source>
        <strain evidence="16">PI 553951</strain>
    </source>
</reference>
<keyword evidence="8" id="KW-0833">Ubl conjugation pathway</keyword>
<keyword evidence="7 12" id="KW-0863">Zinc-finger</keyword>
<comment type="catalytic activity">
    <reaction evidence="1">
        <text>S-ubiquitinyl-[E2 ubiquitin-conjugating enzyme]-L-cysteine + [acceptor protein]-L-lysine = [E2 ubiquitin-conjugating enzyme]-L-cysteine + N(6)-ubiquitinyl-[acceptor protein]-L-lysine.</text>
        <dbReference type="EC" id="2.3.2.27"/>
    </reaction>
</comment>
<evidence type="ECO:0000313" key="16">
    <source>
        <dbReference type="EMBL" id="KAK9910579.1"/>
    </source>
</evidence>
<evidence type="ECO:0000256" key="7">
    <source>
        <dbReference type="ARBA" id="ARBA00022771"/>
    </source>
</evidence>
<evidence type="ECO:0000256" key="13">
    <source>
        <dbReference type="SAM" id="MobiDB-lite"/>
    </source>
</evidence>
<gene>
    <name evidence="16" type="ORF">M0R45_034535</name>
</gene>
<keyword evidence="17" id="KW-1185">Reference proteome</keyword>
<dbReference type="Proteomes" id="UP001457282">
    <property type="component" value="Unassembled WGS sequence"/>
</dbReference>
<dbReference type="Pfam" id="PF13639">
    <property type="entry name" value="zf-RING_2"/>
    <property type="match status" value="1"/>
</dbReference>
<evidence type="ECO:0000256" key="2">
    <source>
        <dbReference type="ARBA" id="ARBA00004141"/>
    </source>
</evidence>
<dbReference type="GO" id="GO:0016020">
    <property type="term" value="C:membrane"/>
    <property type="evidence" value="ECO:0007669"/>
    <property type="project" value="UniProtKB-SubCell"/>
</dbReference>
<dbReference type="InterPro" id="IPR001841">
    <property type="entry name" value="Znf_RING"/>
</dbReference>
<dbReference type="GO" id="GO:0016567">
    <property type="term" value="P:protein ubiquitination"/>
    <property type="evidence" value="ECO:0007669"/>
    <property type="project" value="TreeGrafter"/>
</dbReference>
<comment type="subcellular location">
    <subcellularLocation>
        <location evidence="2">Membrane</location>
        <topology evidence="2">Multi-pass membrane protein</topology>
    </subcellularLocation>
</comment>
<evidence type="ECO:0000256" key="14">
    <source>
        <dbReference type="SAM" id="Phobius"/>
    </source>
</evidence>
<dbReference type="AlphaFoldDB" id="A0AAW1VUS7"/>
<evidence type="ECO:0000256" key="12">
    <source>
        <dbReference type="PROSITE-ProRule" id="PRU00175"/>
    </source>
</evidence>
<evidence type="ECO:0000256" key="4">
    <source>
        <dbReference type="ARBA" id="ARBA00022679"/>
    </source>
</evidence>
<evidence type="ECO:0000313" key="17">
    <source>
        <dbReference type="Proteomes" id="UP001457282"/>
    </source>
</evidence>
<feature type="compositionally biased region" description="Acidic residues" evidence="13">
    <location>
        <begin position="154"/>
        <end position="163"/>
    </location>
</feature>
<feature type="region of interest" description="Disordered" evidence="13">
    <location>
        <begin position="143"/>
        <end position="169"/>
    </location>
</feature>
<evidence type="ECO:0000256" key="11">
    <source>
        <dbReference type="ARBA" id="ARBA00023136"/>
    </source>
</evidence>
<dbReference type="Gene3D" id="3.30.40.10">
    <property type="entry name" value="Zinc/RING finger domain, C3HC4 (zinc finger)"/>
    <property type="match status" value="1"/>
</dbReference>
<keyword evidence="6" id="KW-0479">Metal-binding</keyword>
<accession>A0AAW1VUS7</accession>
<feature type="transmembrane region" description="Helical" evidence="14">
    <location>
        <begin position="206"/>
        <end position="225"/>
    </location>
</feature>
<keyword evidence="11 14" id="KW-0472">Membrane</keyword>
<feature type="domain" description="RING-type" evidence="15">
    <location>
        <begin position="309"/>
        <end position="350"/>
    </location>
</feature>
<organism evidence="16 17">
    <name type="scientific">Rubus argutus</name>
    <name type="common">Southern blackberry</name>
    <dbReference type="NCBI Taxonomy" id="59490"/>
    <lineage>
        <taxon>Eukaryota</taxon>
        <taxon>Viridiplantae</taxon>
        <taxon>Streptophyta</taxon>
        <taxon>Embryophyta</taxon>
        <taxon>Tracheophyta</taxon>
        <taxon>Spermatophyta</taxon>
        <taxon>Magnoliopsida</taxon>
        <taxon>eudicotyledons</taxon>
        <taxon>Gunneridae</taxon>
        <taxon>Pentapetalae</taxon>
        <taxon>rosids</taxon>
        <taxon>fabids</taxon>
        <taxon>Rosales</taxon>
        <taxon>Rosaceae</taxon>
        <taxon>Rosoideae</taxon>
        <taxon>Rosoideae incertae sedis</taxon>
        <taxon>Rubus</taxon>
    </lineage>
</organism>
<feature type="transmembrane region" description="Helical" evidence="14">
    <location>
        <begin position="113"/>
        <end position="132"/>
    </location>
</feature>
<dbReference type="PANTHER" id="PTHR45977:SF42">
    <property type="entry name" value="RING_U-BOX SUPERFAMILY PROTEIN"/>
    <property type="match status" value="1"/>
</dbReference>
<dbReference type="GO" id="GO:0008270">
    <property type="term" value="F:zinc ion binding"/>
    <property type="evidence" value="ECO:0007669"/>
    <property type="project" value="UniProtKB-KW"/>
</dbReference>
<evidence type="ECO:0000256" key="6">
    <source>
        <dbReference type="ARBA" id="ARBA00022723"/>
    </source>
</evidence>
<keyword evidence="5 14" id="KW-0812">Transmembrane</keyword>
<evidence type="ECO:0000256" key="9">
    <source>
        <dbReference type="ARBA" id="ARBA00022833"/>
    </source>
</evidence>
<feature type="transmembrane region" description="Helical" evidence="14">
    <location>
        <begin position="175"/>
        <end position="194"/>
    </location>
</feature>
<evidence type="ECO:0000256" key="1">
    <source>
        <dbReference type="ARBA" id="ARBA00000900"/>
    </source>
</evidence>
<evidence type="ECO:0000259" key="15">
    <source>
        <dbReference type="PROSITE" id="PS50089"/>
    </source>
</evidence>
<evidence type="ECO:0000256" key="5">
    <source>
        <dbReference type="ARBA" id="ARBA00022692"/>
    </source>
</evidence>
<name>A0AAW1VUS7_RUBAR</name>
<keyword evidence="9" id="KW-0862">Zinc</keyword>
<dbReference type="GO" id="GO:0061630">
    <property type="term" value="F:ubiquitin protein ligase activity"/>
    <property type="evidence" value="ECO:0007669"/>
    <property type="project" value="UniProtKB-EC"/>
</dbReference>
<dbReference type="CDD" id="cd16454">
    <property type="entry name" value="RING-H2_PA-TM-RING"/>
    <property type="match status" value="1"/>
</dbReference>
<dbReference type="PROSITE" id="PS50089">
    <property type="entry name" value="ZF_RING_2"/>
    <property type="match status" value="1"/>
</dbReference>
<dbReference type="SMART" id="SM00184">
    <property type="entry name" value="RING"/>
    <property type="match status" value="1"/>
</dbReference>
<sequence length="364" mass="40388">MQAAWETRMAMEPMPRRGYSIAADELLRNRRLMRRAPAPVRGTGWLLRRVMRISDPPVRAGETTAEELQVGNSSSSSKWSIVLDLLWNLSFVVVGITVLGLSTEEKPPVPLRFWVSGYVLLSLVHIGCVVVGKKGELGLGSEAWSNSVGSGSEAENDESEPGEADEHTRDVAKSVGTANAMVSVLWWLAGFYWVVGGGALSDAPHLFWLCVTFLLCDIMIFIVCIAATCLYCLSVCCCLPCILAILPALTNKDGATEEEINSLPKFKFRRIGDFKKVNVEVQESCGGFMTECDTNAPNEHVNSQDYADCSICLEVYQNGEELRQLPCHHCFHCVCIDKWLRKRTTCPMCKFDFLKPMYGTGREV</sequence>
<dbReference type="SUPFAM" id="SSF57850">
    <property type="entry name" value="RING/U-box"/>
    <property type="match status" value="1"/>
</dbReference>
<evidence type="ECO:0000256" key="8">
    <source>
        <dbReference type="ARBA" id="ARBA00022786"/>
    </source>
</evidence>
<dbReference type="EMBL" id="JBEDUW010000007">
    <property type="protein sequence ID" value="KAK9910579.1"/>
    <property type="molecule type" value="Genomic_DNA"/>
</dbReference>
<dbReference type="PANTHER" id="PTHR45977">
    <property type="entry name" value="TARGET OF ERK KINASE MPK-1"/>
    <property type="match status" value="1"/>
</dbReference>
<keyword evidence="10 14" id="KW-1133">Transmembrane helix</keyword>
<comment type="caution">
    <text evidence="16">The sequence shown here is derived from an EMBL/GenBank/DDBJ whole genome shotgun (WGS) entry which is preliminary data.</text>
</comment>
<dbReference type="GO" id="GO:0006511">
    <property type="term" value="P:ubiquitin-dependent protein catabolic process"/>
    <property type="evidence" value="ECO:0007669"/>
    <property type="project" value="TreeGrafter"/>
</dbReference>
<dbReference type="InterPro" id="IPR013083">
    <property type="entry name" value="Znf_RING/FYVE/PHD"/>
</dbReference>
<dbReference type="GO" id="GO:0000325">
    <property type="term" value="C:plant-type vacuole"/>
    <property type="evidence" value="ECO:0007669"/>
    <property type="project" value="TreeGrafter"/>
</dbReference>